<keyword evidence="7" id="KW-0862">Zinc</keyword>
<keyword evidence="10" id="KW-0804">Transcription</keyword>
<dbReference type="FunFam" id="3.30.160.60:FF:001051">
    <property type="entry name" value="zinc finger protein 768"/>
    <property type="match status" value="1"/>
</dbReference>
<evidence type="ECO:0000256" key="13">
    <source>
        <dbReference type="SAM" id="MobiDB-lite"/>
    </source>
</evidence>
<dbReference type="GO" id="GO:0003700">
    <property type="term" value="F:DNA-binding transcription factor activity"/>
    <property type="evidence" value="ECO:0007669"/>
    <property type="project" value="TreeGrafter"/>
</dbReference>
<evidence type="ECO:0000256" key="1">
    <source>
        <dbReference type="ARBA" id="ARBA00003767"/>
    </source>
</evidence>
<evidence type="ECO:0000256" key="7">
    <source>
        <dbReference type="ARBA" id="ARBA00022833"/>
    </source>
</evidence>
<dbReference type="GO" id="GO:0006357">
    <property type="term" value="P:regulation of transcription by RNA polymerase II"/>
    <property type="evidence" value="ECO:0007669"/>
    <property type="project" value="TreeGrafter"/>
</dbReference>
<feature type="domain" description="C2H2-type" evidence="14">
    <location>
        <begin position="273"/>
        <end position="300"/>
    </location>
</feature>
<feature type="domain" description="C2H2-type" evidence="14">
    <location>
        <begin position="972"/>
        <end position="999"/>
    </location>
</feature>
<dbReference type="GO" id="GO:0008270">
    <property type="term" value="F:zinc ion binding"/>
    <property type="evidence" value="ECO:0007669"/>
    <property type="project" value="UniProtKB-KW"/>
</dbReference>
<dbReference type="InParanoid" id="A0A6P5M081"/>
<feature type="compositionally biased region" description="Basic and acidic residues" evidence="13">
    <location>
        <begin position="417"/>
        <end position="457"/>
    </location>
</feature>
<dbReference type="InterPro" id="IPR013087">
    <property type="entry name" value="Znf_C2H2_type"/>
</dbReference>
<evidence type="ECO:0000256" key="2">
    <source>
        <dbReference type="ARBA" id="ARBA00004123"/>
    </source>
</evidence>
<evidence type="ECO:0000256" key="11">
    <source>
        <dbReference type="ARBA" id="ARBA00023242"/>
    </source>
</evidence>
<dbReference type="SUPFAM" id="SSF109640">
    <property type="entry name" value="KRAB domain (Kruppel-associated box)"/>
    <property type="match status" value="1"/>
</dbReference>
<dbReference type="FunFam" id="3.30.160.60:FF:000322">
    <property type="entry name" value="GDNF-inducible zinc finger protein 1"/>
    <property type="match status" value="1"/>
</dbReference>
<comment type="similarity">
    <text evidence="3">Belongs to the krueppel C2H2-type zinc-finger protein family.</text>
</comment>
<evidence type="ECO:0000256" key="9">
    <source>
        <dbReference type="ARBA" id="ARBA00023125"/>
    </source>
</evidence>
<dbReference type="SUPFAM" id="SSF57667">
    <property type="entry name" value="beta-beta-alpha zinc fingers"/>
    <property type="match status" value="9"/>
</dbReference>
<keyword evidence="4" id="KW-0479">Metal-binding</keyword>
<feature type="region of interest" description="Disordered" evidence="13">
    <location>
        <begin position="118"/>
        <end position="154"/>
    </location>
</feature>
<feature type="domain" description="C2H2-type" evidence="14">
    <location>
        <begin position="1055"/>
        <end position="1082"/>
    </location>
</feature>
<name>A0A6P5M081_PHACI</name>
<dbReference type="PROSITE" id="PS50805">
    <property type="entry name" value="KRAB"/>
    <property type="match status" value="1"/>
</dbReference>
<keyword evidence="6 12" id="KW-0863">Zinc-finger</keyword>
<organism evidence="16 17">
    <name type="scientific">Phascolarctos cinereus</name>
    <name type="common">Koala</name>
    <dbReference type="NCBI Taxonomy" id="38626"/>
    <lineage>
        <taxon>Eukaryota</taxon>
        <taxon>Metazoa</taxon>
        <taxon>Chordata</taxon>
        <taxon>Craniata</taxon>
        <taxon>Vertebrata</taxon>
        <taxon>Euteleostomi</taxon>
        <taxon>Mammalia</taxon>
        <taxon>Metatheria</taxon>
        <taxon>Diprotodontia</taxon>
        <taxon>Phascolarctidae</taxon>
        <taxon>Phascolarctos</taxon>
    </lineage>
</organism>
<dbReference type="AlphaFoldDB" id="A0A6P5M081"/>
<dbReference type="SMART" id="SM00355">
    <property type="entry name" value="ZnF_C2H2"/>
    <property type="match status" value="16"/>
</dbReference>
<evidence type="ECO:0000256" key="3">
    <source>
        <dbReference type="ARBA" id="ARBA00006991"/>
    </source>
</evidence>
<keyword evidence="11" id="KW-0539">Nucleus</keyword>
<feature type="domain" description="C2H2-type" evidence="14">
    <location>
        <begin position="245"/>
        <end position="272"/>
    </location>
</feature>
<dbReference type="InterPro" id="IPR036236">
    <property type="entry name" value="Znf_C2H2_sf"/>
</dbReference>
<evidence type="ECO:0000313" key="17">
    <source>
        <dbReference type="RefSeq" id="XP_020864177.1"/>
    </source>
</evidence>
<feature type="domain" description="C2H2-type" evidence="14">
    <location>
        <begin position="1111"/>
        <end position="1138"/>
    </location>
</feature>
<feature type="region of interest" description="Disordered" evidence="13">
    <location>
        <begin position="572"/>
        <end position="675"/>
    </location>
</feature>
<feature type="compositionally biased region" description="Gly residues" evidence="13">
    <location>
        <begin position="596"/>
        <end position="613"/>
    </location>
</feature>
<reference evidence="17" key="1">
    <citation type="submission" date="2025-08" db="UniProtKB">
        <authorList>
            <consortium name="RefSeq"/>
        </authorList>
    </citation>
    <scope>IDENTIFICATION</scope>
    <source>
        <tissue evidence="17">Spleen</tissue>
    </source>
</reference>
<dbReference type="PROSITE" id="PS00028">
    <property type="entry name" value="ZINC_FINGER_C2H2_1"/>
    <property type="match status" value="16"/>
</dbReference>
<feature type="region of interest" description="Disordered" evidence="13">
    <location>
        <begin position="838"/>
        <end position="860"/>
    </location>
</feature>
<feature type="domain" description="C2H2-type" evidence="14">
    <location>
        <begin position="1027"/>
        <end position="1054"/>
    </location>
</feature>
<dbReference type="InterPro" id="IPR036051">
    <property type="entry name" value="KRAB_dom_sf"/>
</dbReference>
<dbReference type="GO" id="GO:0005634">
    <property type="term" value="C:nucleus"/>
    <property type="evidence" value="ECO:0007669"/>
    <property type="project" value="UniProtKB-SubCell"/>
</dbReference>
<dbReference type="FunFam" id="3.30.160.60:FF:000045">
    <property type="entry name" value="ZFP69 zinc finger protein B"/>
    <property type="match status" value="1"/>
</dbReference>
<evidence type="ECO:0000259" key="14">
    <source>
        <dbReference type="PROSITE" id="PS50157"/>
    </source>
</evidence>
<evidence type="ECO:0000256" key="4">
    <source>
        <dbReference type="ARBA" id="ARBA00022723"/>
    </source>
</evidence>
<feature type="domain" description="C2H2-type" evidence="14">
    <location>
        <begin position="944"/>
        <end position="971"/>
    </location>
</feature>
<proteinExistence type="inferred from homology"/>
<feature type="domain" description="C2H2-type" evidence="14">
    <location>
        <begin position="217"/>
        <end position="244"/>
    </location>
</feature>
<protein>
    <submittedName>
        <fullName evidence="17">LOW QUALITY PROTEIN: zinc finger protein 316-like</fullName>
    </submittedName>
</protein>
<evidence type="ECO:0000256" key="5">
    <source>
        <dbReference type="ARBA" id="ARBA00022737"/>
    </source>
</evidence>
<dbReference type="PANTHER" id="PTHR24404:SF100">
    <property type="entry name" value="ZINC FINGER PROTEIN 501"/>
    <property type="match status" value="1"/>
</dbReference>
<dbReference type="FunFam" id="3.30.160.60:FF:000953">
    <property type="entry name" value="Zinc finger protein 691"/>
    <property type="match status" value="2"/>
</dbReference>
<sequence>MSEAGPGPGARGPVSFADVAVYFSPEEWGRLSPAQRALYRDVMRETYGHLGALGFPGPKPALISWMEQEAWDSDAKSPEGEWEKAVTCGAGAKNKNKENRKMLGAEERTLIRRLEDVGQQTTRTGEHKHQPALPPAPRRGRPPTKPSLRVNLPAPRTDKRHGCNICGKHFAWRSTLVEHIYTHTGEKPFHCPDCGKGFSQASSLSKHRAIHRGERPHRCLDCGRAFTQRSALTTHLRVHTGEKPYQCADCGRRFSQSSALSQHHRVHSGETPFPCADCGRAFAHASDLRRHQRTHTGEKPFPCPDCGRCFRQSSEMVAHRRIHSGERPYSCPECGRRFSQKSAVAKHQWIHRPGAGGRRGQLSEVLPMQLVSIQGDLDPPVGFQHYPEIFQESLRGRWKTSPRERLRANQAPLEAPRALERRLTPPNRRERGGERGKWAGHPSHETNRWPLSDEARRGGGMKGLSQRHAGDSADRHAAPVLRWKAGGGASRRSRRLRSVGAAAPELRGTLARTKRPADRRTDSRPRIWDGASRPLSLPHAAGAAVPLAPAEARTQGPGAWSALHRVNATESHLRGILERQRRPPSGEPADPDTSCAGGGGRGLGGRSPGGGAPGRESWRPGVKTSGFWEGEQGPRGARTRTRSRACPGLRGARRSGDSSRTAGAPGAPRQGGAQTWRAGEGKLLLFFSRGFPRLLISKMEQEARPWGLDPQSPEETESQRGTPTGSECGRRKSVSENEEEIPQQEDSENEDVEEIPFGVEPQSPGFDEIPEMPLSPEEKDPLDLSLEDDPLDSYTEGYEDQPPRDLPLGTTFEMPSGTLLTDSRFEILQENPLSITETIHNQSRRGGGPRGQGRQPPRPNICGICGKSFGRGSTLIQHQRIHTGEKPYKCEVCGKAFSQSSDLIKHQRTHTGERPYKCPRCGKAFADSSYLLRHQRTHTGQKPYKCPYCGKAFGDSSYLLRHQRTHSHERPYSCPDCGKCYSQNSSLRSHQRVHTGRGRIAVAYVASPSHSAQPSPLMPEATREKPFKCPECGKRFGQSSVLAIHARTHLPGRTYSCPDCGKTFNRSSTLIQHQRSHTGERPYKCAICGKGFCRSSTLLQHHRVHSGERPYKCDDCGKAFSQSSDLIRHQRTHAAGRR</sequence>
<dbReference type="Proteomes" id="UP000515140">
    <property type="component" value="Unplaced"/>
</dbReference>
<dbReference type="GO" id="GO:0000978">
    <property type="term" value="F:RNA polymerase II cis-regulatory region sequence-specific DNA binding"/>
    <property type="evidence" value="ECO:0007669"/>
    <property type="project" value="TreeGrafter"/>
</dbReference>
<gene>
    <name evidence="17" type="primary">LOC110223156</name>
</gene>
<feature type="compositionally biased region" description="Low complexity" evidence="13">
    <location>
        <begin position="660"/>
        <end position="675"/>
    </location>
</feature>
<feature type="domain" description="KRAB" evidence="15">
    <location>
        <begin position="14"/>
        <end position="83"/>
    </location>
</feature>
<keyword evidence="8" id="KW-0805">Transcription regulation</keyword>
<evidence type="ECO:0000256" key="6">
    <source>
        <dbReference type="ARBA" id="ARBA00022771"/>
    </source>
</evidence>
<accession>A0A6P5M081</accession>
<keyword evidence="9" id="KW-0238">DNA-binding</keyword>
<keyword evidence="16" id="KW-1185">Reference proteome</keyword>
<feature type="domain" description="C2H2-type" evidence="14">
    <location>
        <begin position="189"/>
        <end position="216"/>
    </location>
</feature>
<dbReference type="PANTHER" id="PTHR24404">
    <property type="entry name" value="ZINC FINGER PROTEIN"/>
    <property type="match status" value="1"/>
</dbReference>
<evidence type="ECO:0000256" key="12">
    <source>
        <dbReference type="PROSITE-ProRule" id="PRU00042"/>
    </source>
</evidence>
<dbReference type="CDD" id="cd07765">
    <property type="entry name" value="KRAB_A-box"/>
    <property type="match status" value="1"/>
</dbReference>
<feature type="domain" description="C2H2-type" evidence="14">
    <location>
        <begin position="329"/>
        <end position="351"/>
    </location>
</feature>
<feature type="region of interest" description="Disordered" evidence="13">
    <location>
        <begin position="512"/>
        <end position="537"/>
    </location>
</feature>
<dbReference type="Pfam" id="PF01352">
    <property type="entry name" value="KRAB"/>
    <property type="match status" value="1"/>
</dbReference>
<dbReference type="Gene3D" id="3.30.160.60">
    <property type="entry name" value="Classic Zinc Finger"/>
    <property type="match status" value="16"/>
</dbReference>
<dbReference type="FunFam" id="3.30.160.60:FF:000180">
    <property type="entry name" value="Zinc finger protein 689"/>
    <property type="match status" value="1"/>
</dbReference>
<dbReference type="FunFam" id="3.30.160.60:FF:001784">
    <property type="entry name" value="Zinc finger protein 768"/>
    <property type="match status" value="1"/>
</dbReference>
<dbReference type="SMART" id="SM00349">
    <property type="entry name" value="KRAB"/>
    <property type="match status" value="1"/>
</dbReference>
<dbReference type="FunFam" id="3.30.160.60:FF:000775">
    <property type="entry name" value="Zinc finger protein 768"/>
    <property type="match status" value="1"/>
</dbReference>
<feature type="compositionally biased region" description="Basic and acidic residues" evidence="13">
    <location>
        <begin position="515"/>
        <end position="527"/>
    </location>
</feature>
<feature type="domain" description="C2H2-type" evidence="14">
    <location>
        <begin position="888"/>
        <end position="915"/>
    </location>
</feature>
<dbReference type="RefSeq" id="XP_020864177.1">
    <property type="nucleotide sequence ID" value="XM_021008518.1"/>
</dbReference>
<dbReference type="InterPro" id="IPR050589">
    <property type="entry name" value="Ikaros_C2H2-ZF"/>
</dbReference>
<dbReference type="FunFam" id="3.30.160.60:FF:000710">
    <property type="entry name" value="Zinc finger protein 768"/>
    <property type="match status" value="2"/>
</dbReference>
<dbReference type="FunFam" id="3.30.160.60:FF:000666">
    <property type="entry name" value="RB-associated KRAB zinc finger protein-like"/>
    <property type="match status" value="1"/>
</dbReference>
<dbReference type="KEGG" id="pcw:110223156"/>
<feature type="domain" description="C2H2-type" evidence="14">
    <location>
        <begin position="916"/>
        <end position="943"/>
    </location>
</feature>
<evidence type="ECO:0000259" key="15">
    <source>
        <dbReference type="PROSITE" id="PS50805"/>
    </source>
</evidence>
<dbReference type="FunFam" id="3.30.160.60:FF:000516">
    <property type="entry name" value="zinc finger protein 771"/>
    <property type="match status" value="1"/>
</dbReference>
<dbReference type="PROSITE" id="PS50157">
    <property type="entry name" value="ZINC_FINGER_C2H2_2"/>
    <property type="match status" value="16"/>
</dbReference>
<feature type="compositionally biased region" description="Basic and acidic residues" evidence="13">
    <location>
        <begin position="572"/>
        <end position="581"/>
    </location>
</feature>
<dbReference type="FunFam" id="3.30.160.60:FF:000336">
    <property type="entry name" value="zinc finger protein 768"/>
    <property type="match status" value="1"/>
</dbReference>
<dbReference type="FunFam" id="3.30.160.60:FF:000972">
    <property type="entry name" value="Zinc finger protein 768"/>
    <property type="match status" value="1"/>
</dbReference>
<comment type="subcellular location">
    <subcellularLocation>
        <location evidence="2">Nucleus</location>
    </subcellularLocation>
</comment>
<dbReference type="InterPro" id="IPR001909">
    <property type="entry name" value="KRAB"/>
</dbReference>
<feature type="region of interest" description="Disordered" evidence="13">
    <location>
        <begin position="702"/>
        <end position="806"/>
    </location>
</feature>
<feature type="domain" description="C2H2-type" evidence="14">
    <location>
        <begin position="1083"/>
        <end position="1110"/>
    </location>
</feature>
<evidence type="ECO:0000256" key="8">
    <source>
        <dbReference type="ARBA" id="ARBA00023015"/>
    </source>
</evidence>
<evidence type="ECO:0000313" key="16">
    <source>
        <dbReference type="Proteomes" id="UP000515140"/>
    </source>
</evidence>
<comment type="function">
    <text evidence="1">May be involved in transcriptional regulation.</text>
</comment>
<dbReference type="Pfam" id="PF00096">
    <property type="entry name" value="zf-C2H2"/>
    <property type="match status" value="15"/>
</dbReference>
<dbReference type="GeneID" id="110223156"/>
<feature type="domain" description="C2H2-type" evidence="14">
    <location>
        <begin position="161"/>
        <end position="188"/>
    </location>
</feature>
<dbReference type="Gene3D" id="6.10.140.140">
    <property type="match status" value="1"/>
</dbReference>
<feature type="compositionally biased region" description="Acidic residues" evidence="13">
    <location>
        <begin position="736"/>
        <end position="754"/>
    </location>
</feature>
<feature type="domain" description="C2H2-type" evidence="14">
    <location>
        <begin position="301"/>
        <end position="328"/>
    </location>
</feature>
<evidence type="ECO:0000256" key="10">
    <source>
        <dbReference type="ARBA" id="ARBA00023163"/>
    </source>
</evidence>
<dbReference type="FunFam" id="3.30.160.60:FF:001119">
    <property type="entry name" value="zinc finger protein 408"/>
    <property type="match status" value="1"/>
</dbReference>
<dbReference type="FunFam" id="3.30.160.60:FF:002226">
    <property type="entry name" value="Zinc finger protein 764"/>
    <property type="match status" value="1"/>
</dbReference>
<feature type="domain" description="C2H2-type" evidence="14">
    <location>
        <begin position="860"/>
        <end position="887"/>
    </location>
</feature>
<keyword evidence="5" id="KW-0677">Repeat</keyword>
<feature type="region of interest" description="Disordered" evidence="13">
    <location>
        <begin position="399"/>
        <end position="475"/>
    </location>
</feature>